<dbReference type="EMBL" id="JAHWGI010001262">
    <property type="protein sequence ID" value="KAK3926538.1"/>
    <property type="molecule type" value="Genomic_DNA"/>
</dbReference>
<comment type="similarity">
    <text evidence="2">Belongs to the CD36 family.</text>
</comment>
<keyword evidence="7" id="KW-0325">Glycoprotein</keyword>
<evidence type="ECO:0000256" key="7">
    <source>
        <dbReference type="ARBA" id="ARBA00023180"/>
    </source>
</evidence>
<dbReference type="PANTHER" id="PTHR11923:SF89">
    <property type="entry name" value="GH15894P"/>
    <property type="match status" value="1"/>
</dbReference>
<feature type="region of interest" description="Disordered" evidence="8">
    <location>
        <begin position="540"/>
        <end position="587"/>
    </location>
</feature>
<keyword evidence="11" id="KW-1185">Reference proteome</keyword>
<dbReference type="InterPro" id="IPR002159">
    <property type="entry name" value="CD36_fam"/>
</dbReference>
<comment type="subcellular location">
    <subcellularLocation>
        <location evidence="1">Cell membrane</location>
    </subcellularLocation>
</comment>
<evidence type="ECO:0000256" key="1">
    <source>
        <dbReference type="ARBA" id="ARBA00004236"/>
    </source>
</evidence>
<dbReference type="AlphaFoldDB" id="A0AAE1LNU3"/>
<dbReference type="GO" id="GO:0005886">
    <property type="term" value="C:plasma membrane"/>
    <property type="evidence" value="ECO:0007669"/>
    <property type="project" value="UniProtKB-SubCell"/>
</dbReference>
<name>A0AAE1LNU3_9NEOP</name>
<evidence type="ECO:0000256" key="6">
    <source>
        <dbReference type="ARBA" id="ARBA00023136"/>
    </source>
</evidence>
<evidence type="ECO:0000256" key="9">
    <source>
        <dbReference type="SAM" id="Phobius"/>
    </source>
</evidence>
<feature type="compositionally biased region" description="Low complexity" evidence="8">
    <location>
        <begin position="540"/>
        <end position="580"/>
    </location>
</feature>
<dbReference type="Proteomes" id="UP001219518">
    <property type="component" value="Unassembled WGS sequence"/>
</dbReference>
<keyword evidence="4 9" id="KW-0812">Transmembrane</keyword>
<gene>
    <name evidence="10" type="ORF">KUF71_014755</name>
</gene>
<reference evidence="10" key="2">
    <citation type="journal article" date="2023" name="BMC Genomics">
        <title>Pest status, molecular evolution, and epigenetic factors derived from the genome assembly of Frankliniella fusca, a thysanopteran phytovirus vector.</title>
        <authorList>
            <person name="Catto M.A."/>
            <person name="Labadie P.E."/>
            <person name="Jacobson A.L."/>
            <person name="Kennedy G.G."/>
            <person name="Srinivasan R."/>
            <person name="Hunt B.G."/>
        </authorList>
    </citation>
    <scope>NUCLEOTIDE SEQUENCE</scope>
    <source>
        <strain evidence="10">PL_HMW_Pooled</strain>
    </source>
</reference>
<comment type="caution">
    <text evidence="10">The sequence shown here is derived from an EMBL/GenBank/DDBJ whole genome shotgun (WGS) entry which is preliminary data.</text>
</comment>
<evidence type="ECO:0000256" key="3">
    <source>
        <dbReference type="ARBA" id="ARBA00022475"/>
    </source>
</evidence>
<protein>
    <submittedName>
        <fullName evidence="10">Scavenger receptor class B member 1</fullName>
    </submittedName>
</protein>
<dbReference type="PRINTS" id="PR01609">
    <property type="entry name" value="CD36FAMILY"/>
</dbReference>
<evidence type="ECO:0000256" key="2">
    <source>
        <dbReference type="ARBA" id="ARBA00010532"/>
    </source>
</evidence>
<feature type="transmembrane region" description="Helical" evidence="9">
    <location>
        <begin position="483"/>
        <end position="504"/>
    </location>
</feature>
<dbReference type="GO" id="GO:0005044">
    <property type="term" value="F:scavenger receptor activity"/>
    <property type="evidence" value="ECO:0007669"/>
    <property type="project" value="TreeGrafter"/>
</dbReference>
<keyword evidence="10" id="KW-0675">Receptor</keyword>
<evidence type="ECO:0000256" key="5">
    <source>
        <dbReference type="ARBA" id="ARBA00022989"/>
    </source>
</evidence>
<evidence type="ECO:0000256" key="8">
    <source>
        <dbReference type="SAM" id="MobiDB-lite"/>
    </source>
</evidence>
<sequence length="587" mass="66132">MPNAFCGVSVFLLAAGLFCVLFGVLTSICTPYDVLMRERLKMVPGLPAYEWWATPPDEVLLRVYVFNVTNQHEFESGHTDRLHMQEVGPFIFREKLTHVNTTFHENGTMTYTAVRQAIFLPELNTLSLNDTITVPNLAVLVYRPEISQHVEMRRGGYDSTLSGAGVSWRVVHEGLGAVLPQGMASYLHDASFLTKLAFNVILRRLDSKPLANVTVQEYMWNLTDPLVDVTRKLVPHLVPVENMGVLHTIYADFTDEVSVFIGPDNERRFFQMDRFHGDRNLGWWPADRCDSVYGSTEGVSYHQGVRREDELRYFRKTLCRVTPLYFAREEERLGMRALRFELPDDVYDRPANASSDTDCYTRRHQRPLPSGLTDLAPCYYNFPVAASMPHFYSSPHLHQVVDGMQPDRSKHHSYVIVEPTTGVPMNAAARSQSNLIVHDVNDIHGVGRFSNQVIPMFWAEYNQVGLPWYIHFTMYFTVMVLPWSQRLCTAAMMLAGVILGLLGYRRAVRRHRALRRRLLRRRARDAHVPVKALSSYSSLDLLPSSSSGSSAGVACSSSAASTSGSTAETPLSLSSSNSSSAERVAPC</sequence>
<dbReference type="PANTHER" id="PTHR11923">
    <property type="entry name" value="SCAVENGER RECEPTOR CLASS B TYPE-1 SR-B1"/>
    <property type="match status" value="1"/>
</dbReference>
<proteinExistence type="inferred from homology"/>
<evidence type="ECO:0000256" key="4">
    <source>
        <dbReference type="ARBA" id="ARBA00022692"/>
    </source>
</evidence>
<accession>A0AAE1LNU3</accession>
<dbReference type="GO" id="GO:0005737">
    <property type="term" value="C:cytoplasm"/>
    <property type="evidence" value="ECO:0007669"/>
    <property type="project" value="TreeGrafter"/>
</dbReference>
<dbReference type="Pfam" id="PF01130">
    <property type="entry name" value="CD36"/>
    <property type="match status" value="1"/>
</dbReference>
<evidence type="ECO:0000313" key="11">
    <source>
        <dbReference type="Proteomes" id="UP001219518"/>
    </source>
</evidence>
<keyword evidence="3" id="KW-1003">Cell membrane</keyword>
<keyword evidence="5 9" id="KW-1133">Transmembrane helix</keyword>
<reference evidence="10" key="1">
    <citation type="submission" date="2021-07" db="EMBL/GenBank/DDBJ databases">
        <authorList>
            <person name="Catto M.A."/>
            <person name="Jacobson A."/>
            <person name="Kennedy G."/>
            <person name="Labadie P."/>
            <person name="Hunt B.G."/>
            <person name="Srinivasan R."/>
        </authorList>
    </citation>
    <scope>NUCLEOTIDE SEQUENCE</scope>
    <source>
        <strain evidence="10">PL_HMW_Pooled</strain>
        <tissue evidence="10">Head</tissue>
    </source>
</reference>
<organism evidence="10 11">
    <name type="scientific">Frankliniella fusca</name>
    <dbReference type="NCBI Taxonomy" id="407009"/>
    <lineage>
        <taxon>Eukaryota</taxon>
        <taxon>Metazoa</taxon>
        <taxon>Ecdysozoa</taxon>
        <taxon>Arthropoda</taxon>
        <taxon>Hexapoda</taxon>
        <taxon>Insecta</taxon>
        <taxon>Pterygota</taxon>
        <taxon>Neoptera</taxon>
        <taxon>Paraneoptera</taxon>
        <taxon>Thysanoptera</taxon>
        <taxon>Terebrantia</taxon>
        <taxon>Thripoidea</taxon>
        <taxon>Thripidae</taxon>
        <taxon>Frankliniella</taxon>
    </lineage>
</organism>
<evidence type="ECO:0000313" key="10">
    <source>
        <dbReference type="EMBL" id="KAK3926538.1"/>
    </source>
</evidence>
<keyword evidence="6 9" id="KW-0472">Membrane</keyword>